<keyword evidence="4 10" id="KW-0963">Cytoplasm</keyword>
<evidence type="ECO:0000256" key="3">
    <source>
        <dbReference type="ARBA" id="ARBA00021035"/>
    </source>
</evidence>
<evidence type="ECO:0000313" key="14">
    <source>
        <dbReference type="EMBL" id="HIV00604.1"/>
    </source>
</evidence>
<dbReference type="Gene3D" id="3.10.150.10">
    <property type="entry name" value="DNA Polymerase III, subunit A, domain 2"/>
    <property type="match status" value="1"/>
</dbReference>
<comment type="caution">
    <text evidence="14">The sequence shown here is derived from an EMBL/GenBank/DDBJ whole genome shotgun (WGS) entry which is preliminary data.</text>
</comment>
<dbReference type="GO" id="GO:0006271">
    <property type="term" value="P:DNA strand elongation involved in DNA replication"/>
    <property type="evidence" value="ECO:0007669"/>
    <property type="project" value="TreeGrafter"/>
</dbReference>
<comment type="subcellular location">
    <subcellularLocation>
        <location evidence="1 10">Cytoplasm</location>
    </subcellularLocation>
</comment>
<dbReference type="PANTHER" id="PTHR30478:SF0">
    <property type="entry name" value="BETA SLIDING CLAMP"/>
    <property type="match status" value="1"/>
</dbReference>
<proteinExistence type="inferred from homology"/>
<accession>A0A9D1NDC1</accession>
<evidence type="ECO:0000259" key="11">
    <source>
        <dbReference type="Pfam" id="PF00712"/>
    </source>
</evidence>
<name>A0A9D1NDC1_9FIRM</name>
<keyword evidence="7 10" id="KW-0235">DNA replication</keyword>
<dbReference type="PIRSF" id="PIRSF000804">
    <property type="entry name" value="DNA_pol_III_b"/>
    <property type="match status" value="1"/>
</dbReference>
<keyword evidence="8 10" id="KW-0239">DNA-directed DNA polymerase</keyword>
<dbReference type="SUPFAM" id="SSF55979">
    <property type="entry name" value="DNA clamp"/>
    <property type="match status" value="3"/>
</dbReference>
<comment type="similarity">
    <text evidence="2 10">Belongs to the beta sliding clamp family.</text>
</comment>
<dbReference type="PANTHER" id="PTHR30478">
    <property type="entry name" value="DNA POLYMERASE III SUBUNIT BETA"/>
    <property type="match status" value="1"/>
</dbReference>
<evidence type="ECO:0000256" key="7">
    <source>
        <dbReference type="ARBA" id="ARBA00022705"/>
    </source>
</evidence>
<sequence>MKFHCNPNDLSDALTTVSKALPLKPSAPVFEGILIVAKGDTLTLSAYNIDLFIEKRIKAEILLEGECLVNGKFITDFIRKIVGFDSIELEAHDLVLRVRYGENETSIQCMEPMYSMPAEVNEIASFSIKEGDLRELIEKTIFCVALEDSRPILKGCLLEINGDAMTAVALDGYRLAVNKTAIRTASEQVSVIVPGKTLGEISKILTDDEEIVHAGIDERRIKFETGHTTIVSLLLEGKFIEYQKIVPAVHHTRVTVNKAELENGLDRAALVARNKKNNYVKLSVSTEGIAITSNSEIGAIKENVSATMEGKQLEIAFNSKYLFDAFSKIKEDFIAIEFAGSNAPAVIKPLEGDRYLYIVLPVRLMG</sequence>
<dbReference type="GO" id="GO:0005737">
    <property type="term" value="C:cytoplasm"/>
    <property type="evidence" value="ECO:0007669"/>
    <property type="project" value="UniProtKB-SubCell"/>
</dbReference>
<dbReference type="EMBL" id="DVOH01000042">
    <property type="protein sequence ID" value="HIV00604.1"/>
    <property type="molecule type" value="Genomic_DNA"/>
</dbReference>
<evidence type="ECO:0000313" key="15">
    <source>
        <dbReference type="Proteomes" id="UP000886891"/>
    </source>
</evidence>
<organism evidence="14 15">
    <name type="scientific">Candidatus Stercoripulliclostridium merdipullorum</name>
    <dbReference type="NCBI Taxonomy" id="2840952"/>
    <lineage>
        <taxon>Bacteria</taxon>
        <taxon>Bacillati</taxon>
        <taxon>Bacillota</taxon>
        <taxon>Clostridia</taxon>
        <taxon>Eubacteriales</taxon>
        <taxon>Candidatus Stercoripulliclostridium</taxon>
    </lineage>
</organism>
<dbReference type="NCBIfam" id="TIGR00663">
    <property type="entry name" value="dnan"/>
    <property type="match status" value="1"/>
</dbReference>
<evidence type="ECO:0000256" key="8">
    <source>
        <dbReference type="ARBA" id="ARBA00022932"/>
    </source>
</evidence>
<dbReference type="Pfam" id="PF00712">
    <property type="entry name" value="DNA_pol3_beta"/>
    <property type="match status" value="1"/>
</dbReference>
<dbReference type="Proteomes" id="UP000886891">
    <property type="component" value="Unassembled WGS sequence"/>
</dbReference>
<reference evidence="14" key="1">
    <citation type="submission" date="2020-10" db="EMBL/GenBank/DDBJ databases">
        <authorList>
            <person name="Gilroy R."/>
        </authorList>
    </citation>
    <scope>NUCLEOTIDE SEQUENCE</scope>
    <source>
        <strain evidence="14">23406</strain>
    </source>
</reference>
<dbReference type="GO" id="GO:0008408">
    <property type="term" value="F:3'-5' exonuclease activity"/>
    <property type="evidence" value="ECO:0007669"/>
    <property type="project" value="InterPro"/>
</dbReference>
<evidence type="ECO:0000256" key="1">
    <source>
        <dbReference type="ARBA" id="ARBA00004496"/>
    </source>
</evidence>
<dbReference type="AlphaFoldDB" id="A0A9D1NDC1"/>
<evidence type="ECO:0000256" key="10">
    <source>
        <dbReference type="PIRNR" id="PIRNR000804"/>
    </source>
</evidence>
<evidence type="ECO:0000259" key="12">
    <source>
        <dbReference type="Pfam" id="PF02767"/>
    </source>
</evidence>
<protein>
    <recommendedName>
        <fullName evidence="3 10">Beta sliding clamp</fullName>
    </recommendedName>
</protein>
<gene>
    <name evidence="14" type="primary">dnaN</name>
    <name evidence="14" type="ORF">IAB14_05800</name>
</gene>
<dbReference type="CDD" id="cd00140">
    <property type="entry name" value="beta_clamp"/>
    <property type="match status" value="1"/>
</dbReference>
<evidence type="ECO:0000256" key="5">
    <source>
        <dbReference type="ARBA" id="ARBA00022679"/>
    </source>
</evidence>
<dbReference type="GO" id="GO:0003677">
    <property type="term" value="F:DNA binding"/>
    <property type="evidence" value="ECO:0007669"/>
    <property type="project" value="UniProtKB-UniRule"/>
</dbReference>
<keyword evidence="5 10" id="KW-0808">Transferase</keyword>
<dbReference type="Pfam" id="PF02768">
    <property type="entry name" value="DNA_pol3_beta_3"/>
    <property type="match status" value="1"/>
</dbReference>
<evidence type="ECO:0000256" key="2">
    <source>
        <dbReference type="ARBA" id="ARBA00010752"/>
    </source>
</evidence>
<evidence type="ECO:0000256" key="6">
    <source>
        <dbReference type="ARBA" id="ARBA00022695"/>
    </source>
</evidence>
<dbReference type="InterPro" id="IPR046938">
    <property type="entry name" value="DNA_clamp_sf"/>
</dbReference>
<dbReference type="InterPro" id="IPR001001">
    <property type="entry name" value="DNA_polIII_beta"/>
</dbReference>
<dbReference type="InterPro" id="IPR022635">
    <property type="entry name" value="DNA_polIII_beta_C"/>
</dbReference>
<dbReference type="Gene3D" id="3.70.10.10">
    <property type="match status" value="1"/>
</dbReference>
<feature type="domain" description="DNA polymerase III beta sliding clamp N-terminal" evidence="11">
    <location>
        <begin position="1"/>
        <end position="107"/>
    </location>
</feature>
<feature type="domain" description="DNA polymerase III beta sliding clamp C-terminal" evidence="13">
    <location>
        <begin position="244"/>
        <end position="363"/>
    </location>
</feature>
<reference evidence="14" key="2">
    <citation type="journal article" date="2021" name="PeerJ">
        <title>Extensive microbial diversity within the chicken gut microbiome revealed by metagenomics and culture.</title>
        <authorList>
            <person name="Gilroy R."/>
            <person name="Ravi A."/>
            <person name="Getino M."/>
            <person name="Pursley I."/>
            <person name="Horton D.L."/>
            <person name="Alikhan N.F."/>
            <person name="Baker D."/>
            <person name="Gharbi K."/>
            <person name="Hall N."/>
            <person name="Watson M."/>
            <person name="Adriaenssens E.M."/>
            <person name="Foster-Nyarko E."/>
            <person name="Jarju S."/>
            <person name="Secka A."/>
            <person name="Antonio M."/>
            <person name="Oren A."/>
            <person name="Chaudhuri R.R."/>
            <person name="La Ragione R."/>
            <person name="Hildebrand F."/>
            <person name="Pallen M.J."/>
        </authorList>
    </citation>
    <scope>NUCLEOTIDE SEQUENCE</scope>
    <source>
        <strain evidence="14">23406</strain>
    </source>
</reference>
<dbReference type="GO" id="GO:0009360">
    <property type="term" value="C:DNA polymerase III complex"/>
    <property type="evidence" value="ECO:0007669"/>
    <property type="project" value="InterPro"/>
</dbReference>
<dbReference type="InterPro" id="IPR022634">
    <property type="entry name" value="DNA_polIII_beta_N"/>
</dbReference>
<evidence type="ECO:0000256" key="4">
    <source>
        <dbReference type="ARBA" id="ARBA00022490"/>
    </source>
</evidence>
<feature type="domain" description="DNA polymerase III beta sliding clamp central" evidence="12">
    <location>
        <begin position="128"/>
        <end position="239"/>
    </location>
</feature>
<dbReference type="Pfam" id="PF02767">
    <property type="entry name" value="DNA_pol3_beta_2"/>
    <property type="match status" value="1"/>
</dbReference>
<keyword evidence="9" id="KW-0238">DNA-binding</keyword>
<comment type="subunit">
    <text evidence="10">Forms a ring-shaped head-to-tail homodimer around DNA.</text>
</comment>
<dbReference type="GO" id="GO:0003887">
    <property type="term" value="F:DNA-directed DNA polymerase activity"/>
    <property type="evidence" value="ECO:0007669"/>
    <property type="project" value="UniProtKB-UniRule"/>
</dbReference>
<evidence type="ECO:0000256" key="9">
    <source>
        <dbReference type="ARBA" id="ARBA00023125"/>
    </source>
</evidence>
<dbReference type="SMART" id="SM00480">
    <property type="entry name" value="POL3Bc"/>
    <property type="match status" value="1"/>
</dbReference>
<comment type="function">
    <text evidence="10">Confers DNA tethering and processivity to DNA polymerases and other proteins. Acts as a clamp, forming a ring around DNA (a reaction catalyzed by the clamp-loading complex) which diffuses in an ATP-independent manner freely and bidirectionally along dsDNA. Initially characterized for its ability to contact the catalytic subunit of DNA polymerase III (Pol III), a complex, multichain enzyme responsible for most of the replicative synthesis in bacteria; Pol III exhibits 3'-5' exonuclease proofreading activity. The beta chain is required for initiation of replication as well as for processivity of DNA replication.</text>
</comment>
<evidence type="ECO:0000259" key="13">
    <source>
        <dbReference type="Pfam" id="PF02768"/>
    </source>
</evidence>
<dbReference type="InterPro" id="IPR022637">
    <property type="entry name" value="DNA_polIII_beta_cen"/>
</dbReference>
<keyword evidence="6 10" id="KW-0548">Nucleotidyltransferase</keyword>